<dbReference type="EMBL" id="LATX01001922">
    <property type="protein sequence ID" value="KTB36141.1"/>
    <property type="molecule type" value="Genomic_DNA"/>
</dbReference>
<dbReference type="Pfam" id="PF16850">
    <property type="entry name" value="Inhibitor_I66"/>
    <property type="match status" value="1"/>
</dbReference>
<dbReference type="InterPro" id="IPR031755">
    <property type="entry name" value="Inhibitor_I66"/>
</dbReference>
<dbReference type="Proteomes" id="UP000054988">
    <property type="component" value="Unassembled WGS sequence"/>
</dbReference>
<gene>
    <name evidence="1" type="ORF">WG66_11302</name>
</gene>
<dbReference type="AlphaFoldDB" id="A0A0W0FIK7"/>
<name>A0A0W0FIK7_MONRR</name>
<protein>
    <recommendedName>
        <fullName evidence="3">Serine protease inhibitor</fullName>
    </recommendedName>
</protein>
<comment type="caution">
    <text evidence="1">The sequence shown here is derived from an EMBL/GenBank/DDBJ whole genome shotgun (WGS) entry which is preliminary data.</text>
</comment>
<dbReference type="GO" id="GO:0004867">
    <property type="term" value="F:serine-type endopeptidase inhibitor activity"/>
    <property type="evidence" value="ECO:0007669"/>
    <property type="project" value="InterPro"/>
</dbReference>
<proteinExistence type="predicted"/>
<reference evidence="1 2" key="1">
    <citation type="submission" date="2015-12" db="EMBL/GenBank/DDBJ databases">
        <title>Draft genome sequence of Moniliophthora roreri, the causal agent of frosty pod rot of cacao.</title>
        <authorList>
            <person name="Aime M.C."/>
            <person name="Diaz-Valderrama J.R."/>
            <person name="Kijpornyongpan T."/>
            <person name="Phillips-Mora W."/>
        </authorList>
    </citation>
    <scope>NUCLEOTIDE SEQUENCE [LARGE SCALE GENOMIC DNA]</scope>
    <source>
        <strain evidence="1 2">MCA 2952</strain>
    </source>
</reference>
<organism evidence="1 2">
    <name type="scientific">Moniliophthora roreri</name>
    <name type="common">Frosty pod rot fungus</name>
    <name type="synonym">Monilia roreri</name>
    <dbReference type="NCBI Taxonomy" id="221103"/>
    <lineage>
        <taxon>Eukaryota</taxon>
        <taxon>Fungi</taxon>
        <taxon>Dikarya</taxon>
        <taxon>Basidiomycota</taxon>
        <taxon>Agaricomycotina</taxon>
        <taxon>Agaricomycetes</taxon>
        <taxon>Agaricomycetidae</taxon>
        <taxon>Agaricales</taxon>
        <taxon>Marasmiineae</taxon>
        <taxon>Marasmiaceae</taxon>
        <taxon>Moniliophthora</taxon>
    </lineage>
</organism>
<evidence type="ECO:0000313" key="2">
    <source>
        <dbReference type="Proteomes" id="UP000054988"/>
    </source>
</evidence>
<evidence type="ECO:0000313" key="1">
    <source>
        <dbReference type="EMBL" id="KTB36141.1"/>
    </source>
</evidence>
<dbReference type="Gene3D" id="2.80.10.50">
    <property type="match status" value="1"/>
</dbReference>
<evidence type="ECO:0008006" key="3">
    <source>
        <dbReference type="Google" id="ProtNLM"/>
    </source>
</evidence>
<dbReference type="CDD" id="cd23428">
    <property type="entry name" value="beta-trefoil_Ricin_SPI"/>
    <property type="match status" value="1"/>
</dbReference>
<accession>A0A0W0FIK7</accession>
<sequence>MSLKPGLYYIQNRRRYIGSSGEEPPNAQRVIVLPDGVRAPRWLVEKLDDDRYIIKVEEPDGSHASAATVDDKIFVRVEKSEAWYIIPDERGGKDSYVIASADERYKGWVAPEEPEDQILYRLLIVGPSFPPFYPPNETFQFLPVPRE</sequence>